<sequence>MDSLAKALLLFSLVLYSLPVQSRLLQTAVTVMDAPISPRLKALLSTVCKKADEFNICIQTLKSIPKISKATNLKDVKNIALDVAIDQTRRMHDFFALSFGKETVPDYKVALATCVEAFKDAEGCFHIDGVKGLTALTKVFGARSEELKCEEGLVNHHFDIGRVKPKLNKWINYYGVAYNGVDAVESQGLHKAYYGMDAVDSPNTSAGLT</sequence>
<proteinExistence type="predicted"/>
<dbReference type="SUPFAM" id="SSF101148">
    <property type="entry name" value="Plant invertase/pectin methylesterase inhibitor"/>
    <property type="match status" value="1"/>
</dbReference>
<keyword evidence="1" id="KW-0732">Signal</keyword>
<dbReference type="PANTHER" id="PTHR31890:SF11">
    <property type="entry name" value="PECTINESTERASE INHIBITOR DOMAIN-CONTAINING PROTEIN"/>
    <property type="match status" value="1"/>
</dbReference>
<organism evidence="3 4">
    <name type="scientific">Erythroxylum novogranatense</name>
    <dbReference type="NCBI Taxonomy" id="1862640"/>
    <lineage>
        <taxon>Eukaryota</taxon>
        <taxon>Viridiplantae</taxon>
        <taxon>Streptophyta</taxon>
        <taxon>Embryophyta</taxon>
        <taxon>Tracheophyta</taxon>
        <taxon>Spermatophyta</taxon>
        <taxon>Magnoliopsida</taxon>
        <taxon>eudicotyledons</taxon>
        <taxon>Gunneridae</taxon>
        <taxon>Pentapetalae</taxon>
        <taxon>rosids</taxon>
        <taxon>fabids</taxon>
        <taxon>Malpighiales</taxon>
        <taxon>Erythroxylaceae</taxon>
        <taxon>Erythroxylum</taxon>
    </lineage>
</organism>
<gene>
    <name evidence="3" type="ORF">K2173_016752</name>
</gene>
<dbReference type="InterPro" id="IPR035513">
    <property type="entry name" value="Invertase/methylesterase_inhib"/>
</dbReference>
<keyword evidence="4" id="KW-1185">Reference proteome</keyword>
<feature type="domain" description="Pectinesterase inhibitor" evidence="2">
    <location>
        <begin position="39"/>
        <end position="183"/>
    </location>
</feature>
<reference evidence="3 4" key="1">
    <citation type="submission" date="2021-09" db="EMBL/GenBank/DDBJ databases">
        <title>Genomic insights and catalytic innovation underlie evolution of tropane alkaloids biosynthesis.</title>
        <authorList>
            <person name="Wang Y.-J."/>
            <person name="Tian T."/>
            <person name="Huang J.-P."/>
            <person name="Huang S.-X."/>
        </authorList>
    </citation>
    <scope>NUCLEOTIDE SEQUENCE [LARGE SCALE GENOMIC DNA]</scope>
    <source>
        <strain evidence="3">KIB-2018</strain>
        <tissue evidence="3">Leaf</tissue>
    </source>
</reference>
<feature type="signal peptide" evidence="1">
    <location>
        <begin position="1"/>
        <end position="22"/>
    </location>
</feature>
<evidence type="ECO:0000256" key="1">
    <source>
        <dbReference type="SAM" id="SignalP"/>
    </source>
</evidence>
<evidence type="ECO:0000313" key="4">
    <source>
        <dbReference type="Proteomes" id="UP001159364"/>
    </source>
</evidence>
<dbReference type="SMART" id="SM00856">
    <property type="entry name" value="PMEI"/>
    <property type="match status" value="1"/>
</dbReference>
<dbReference type="Gene3D" id="1.20.140.40">
    <property type="entry name" value="Invertase/pectin methylesterase inhibitor family protein"/>
    <property type="match status" value="1"/>
</dbReference>
<dbReference type="Proteomes" id="UP001159364">
    <property type="component" value="Linkage Group LG11"/>
</dbReference>
<feature type="chain" id="PRO_5043911255" description="Pectinesterase inhibitor domain-containing protein" evidence="1">
    <location>
        <begin position="23"/>
        <end position="209"/>
    </location>
</feature>
<comment type="caution">
    <text evidence="3">The sequence shown here is derived from an EMBL/GenBank/DDBJ whole genome shotgun (WGS) entry which is preliminary data.</text>
</comment>
<evidence type="ECO:0000313" key="3">
    <source>
        <dbReference type="EMBL" id="KAJ8751521.1"/>
    </source>
</evidence>
<evidence type="ECO:0000259" key="2">
    <source>
        <dbReference type="SMART" id="SM00856"/>
    </source>
</evidence>
<dbReference type="PANTHER" id="PTHR31890">
    <property type="entry name" value="PLANT INVERTASE/PECTIN METHYLESTERASE INHIBITOR SUPERFAMILY PROTEIN"/>
    <property type="match status" value="1"/>
</dbReference>
<dbReference type="NCBIfam" id="TIGR01614">
    <property type="entry name" value="PME_inhib"/>
    <property type="match status" value="1"/>
</dbReference>
<accession>A0AAV8SGY4</accession>
<dbReference type="Pfam" id="PF04043">
    <property type="entry name" value="PMEI"/>
    <property type="match status" value="1"/>
</dbReference>
<dbReference type="GO" id="GO:0004857">
    <property type="term" value="F:enzyme inhibitor activity"/>
    <property type="evidence" value="ECO:0007669"/>
    <property type="project" value="InterPro"/>
</dbReference>
<dbReference type="AlphaFoldDB" id="A0AAV8SGY4"/>
<dbReference type="InterPro" id="IPR006501">
    <property type="entry name" value="Pectinesterase_inhib_dom"/>
</dbReference>
<name>A0AAV8SGY4_9ROSI</name>
<dbReference type="EMBL" id="JAIWQS010000011">
    <property type="protein sequence ID" value="KAJ8751521.1"/>
    <property type="molecule type" value="Genomic_DNA"/>
</dbReference>
<protein>
    <recommendedName>
        <fullName evidence="2">Pectinesterase inhibitor domain-containing protein</fullName>
    </recommendedName>
</protein>